<dbReference type="Gene3D" id="3.40.50.720">
    <property type="entry name" value="NAD(P)-binding Rossmann-like Domain"/>
    <property type="match status" value="1"/>
</dbReference>
<dbReference type="SUPFAM" id="SSF51735">
    <property type="entry name" value="NAD(P)-binding Rossmann-fold domains"/>
    <property type="match status" value="1"/>
</dbReference>
<dbReference type="PANTHER" id="PTHR48079">
    <property type="entry name" value="PROTEIN YEEZ"/>
    <property type="match status" value="1"/>
</dbReference>
<dbReference type="Pfam" id="PF01370">
    <property type="entry name" value="Epimerase"/>
    <property type="match status" value="1"/>
</dbReference>
<gene>
    <name evidence="2" type="ORF">MNKW57_06050</name>
</gene>
<dbReference type="PANTHER" id="PTHR48079:SF6">
    <property type="entry name" value="NAD(P)-BINDING DOMAIN-CONTAINING PROTEIN-RELATED"/>
    <property type="match status" value="1"/>
</dbReference>
<feature type="domain" description="NAD-dependent epimerase/dehydratase" evidence="1">
    <location>
        <begin position="4"/>
        <end position="218"/>
    </location>
</feature>
<proteinExistence type="predicted"/>
<protein>
    <recommendedName>
        <fullName evidence="1">NAD-dependent epimerase/dehydratase domain-containing protein</fullName>
    </recommendedName>
</protein>
<dbReference type="Proteomes" id="UP001224392">
    <property type="component" value="Unassembled WGS sequence"/>
</dbReference>
<keyword evidence="3" id="KW-1185">Reference proteome</keyword>
<comment type="caution">
    <text evidence="2">The sequence shown here is derived from an EMBL/GenBank/DDBJ whole genome shotgun (WGS) entry which is preliminary data.</text>
</comment>
<dbReference type="InterPro" id="IPR036291">
    <property type="entry name" value="NAD(P)-bd_dom_sf"/>
</dbReference>
<evidence type="ECO:0000259" key="1">
    <source>
        <dbReference type="Pfam" id="PF01370"/>
    </source>
</evidence>
<reference evidence="2 3" key="1">
    <citation type="submission" date="2023-04" db="EMBL/GenBank/DDBJ databases">
        <title>Marinobulbifer ophiurae gen. nov., sp. Nov., isolate from tissue of brittle star Ophioplocus japonicus.</title>
        <authorList>
            <person name="Kawano K."/>
            <person name="Sawayama S."/>
            <person name="Nakagawa S."/>
        </authorList>
    </citation>
    <scope>NUCLEOTIDE SEQUENCE [LARGE SCALE GENOMIC DNA]</scope>
    <source>
        <strain evidence="2 3">NKW57</strain>
    </source>
</reference>
<evidence type="ECO:0000313" key="2">
    <source>
        <dbReference type="EMBL" id="GMG86284.1"/>
    </source>
</evidence>
<dbReference type="EMBL" id="BSYJ01000001">
    <property type="protein sequence ID" value="GMG86284.1"/>
    <property type="molecule type" value="Genomic_DNA"/>
</dbReference>
<sequence>MILGMGHVGRALGSILRASGHKVVGTTTSPDKVEALQEFADEVAVLKGEESDKVAAAARGCDVIVVTVAPNVKNTRTPEERHAHYRATLVESCASAARCCSRPIFLSSFSVYGDGGIGSDAITEDTPTSNHEEPSSLYYQQAEQEILSQTNGCVLRFPDMYGAPGDLSFPERVKLAHSYFGGKALFGADALLYAIHFEDVVNAVEHTIDKGLTGVFNVCDNERIPATNAQVFDAICAAEGLEKLDFLNQIKAPNRKISAEKIYSSGYRVQHNDPNAAYLAQGQPA</sequence>
<dbReference type="InterPro" id="IPR051783">
    <property type="entry name" value="NAD(P)-dependent_oxidoreduct"/>
</dbReference>
<organism evidence="2 3">
    <name type="scientific">Biformimicrobium ophioploci</name>
    <dbReference type="NCBI Taxonomy" id="3036711"/>
    <lineage>
        <taxon>Bacteria</taxon>
        <taxon>Pseudomonadati</taxon>
        <taxon>Pseudomonadota</taxon>
        <taxon>Gammaproteobacteria</taxon>
        <taxon>Cellvibrionales</taxon>
        <taxon>Microbulbiferaceae</taxon>
        <taxon>Biformimicrobium</taxon>
    </lineage>
</organism>
<dbReference type="InterPro" id="IPR001509">
    <property type="entry name" value="Epimerase_deHydtase"/>
</dbReference>
<name>A0ABQ6LW39_9GAMM</name>
<accession>A0ABQ6LW39</accession>
<evidence type="ECO:0000313" key="3">
    <source>
        <dbReference type="Proteomes" id="UP001224392"/>
    </source>
</evidence>